<dbReference type="SUPFAM" id="SSF53335">
    <property type="entry name" value="S-adenosyl-L-methionine-dependent methyltransferases"/>
    <property type="match status" value="1"/>
</dbReference>
<proteinExistence type="predicted"/>
<evidence type="ECO:0000256" key="1">
    <source>
        <dbReference type="ARBA" id="ARBA00022603"/>
    </source>
</evidence>
<dbReference type="Proteomes" id="UP000199055">
    <property type="component" value="Unassembled WGS sequence"/>
</dbReference>
<dbReference type="GO" id="GO:0008168">
    <property type="term" value="F:methyltransferase activity"/>
    <property type="evidence" value="ECO:0007669"/>
    <property type="project" value="UniProtKB-KW"/>
</dbReference>
<dbReference type="AlphaFoldDB" id="A0A1H9EMT8"/>
<dbReference type="PANTHER" id="PTHR43861:SF1">
    <property type="entry name" value="TRANS-ACONITATE 2-METHYLTRANSFERASE"/>
    <property type="match status" value="1"/>
</dbReference>
<keyword evidence="1 4" id="KW-0489">Methyltransferase</keyword>
<dbReference type="STRING" id="403935.SAMN05216481_105213"/>
<gene>
    <name evidence="4" type="ORF">SAMN05216481_105213</name>
</gene>
<evidence type="ECO:0000313" key="4">
    <source>
        <dbReference type="EMBL" id="SEQ27021.1"/>
    </source>
</evidence>
<sequence>MTGGPGPAADADAAGAGRTGAVVDRAYSDPALAALYDALNPWGRCDDFYLELVMSAASVLDVGCGTGTLLRRAREAGHGGRLCGLDPAAAMLDRARREAARSGAGVEWVLGDLGSARWEGEFELVVMTGHAFQVLLGDGEVRTALAAVRAALADGGRFAFETRNPAARPWERWTPEHAVEVVDGTGAAVRVAHRVEEPVAGGTVRFTTTFTGPGWERAGRSELRFWEAEALDGLLAGAGLTVVERYGDWARGPLTDSSPEIVTVARR</sequence>
<dbReference type="InterPro" id="IPR041698">
    <property type="entry name" value="Methyltransf_25"/>
</dbReference>
<dbReference type="InterPro" id="IPR029063">
    <property type="entry name" value="SAM-dependent_MTases_sf"/>
</dbReference>
<dbReference type="Pfam" id="PF13649">
    <property type="entry name" value="Methyltransf_25"/>
    <property type="match status" value="1"/>
</dbReference>
<feature type="domain" description="Methyltransferase" evidence="3">
    <location>
        <begin position="59"/>
        <end position="156"/>
    </location>
</feature>
<dbReference type="CDD" id="cd02440">
    <property type="entry name" value="AdoMet_MTases"/>
    <property type="match status" value="1"/>
</dbReference>
<evidence type="ECO:0000259" key="3">
    <source>
        <dbReference type="Pfam" id="PF13649"/>
    </source>
</evidence>
<dbReference type="GO" id="GO:0032259">
    <property type="term" value="P:methylation"/>
    <property type="evidence" value="ECO:0007669"/>
    <property type="project" value="UniProtKB-KW"/>
</dbReference>
<dbReference type="EMBL" id="FOET01000005">
    <property type="protein sequence ID" value="SEQ27021.1"/>
    <property type="molecule type" value="Genomic_DNA"/>
</dbReference>
<name>A0A1H9EMT8_9ACTN</name>
<keyword evidence="5" id="KW-1185">Reference proteome</keyword>
<dbReference type="GO" id="GO:0017000">
    <property type="term" value="P:antibiotic biosynthetic process"/>
    <property type="evidence" value="ECO:0007669"/>
    <property type="project" value="UniProtKB-ARBA"/>
</dbReference>
<evidence type="ECO:0000313" key="5">
    <source>
        <dbReference type="Proteomes" id="UP000199055"/>
    </source>
</evidence>
<organism evidence="4 5">
    <name type="scientific">Streptomyces radiopugnans</name>
    <dbReference type="NCBI Taxonomy" id="403935"/>
    <lineage>
        <taxon>Bacteria</taxon>
        <taxon>Bacillati</taxon>
        <taxon>Actinomycetota</taxon>
        <taxon>Actinomycetes</taxon>
        <taxon>Kitasatosporales</taxon>
        <taxon>Streptomycetaceae</taxon>
        <taxon>Streptomyces</taxon>
    </lineage>
</organism>
<reference evidence="4 5" key="1">
    <citation type="submission" date="2016-10" db="EMBL/GenBank/DDBJ databases">
        <authorList>
            <person name="de Groot N.N."/>
        </authorList>
    </citation>
    <scope>NUCLEOTIDE SEQUENCE [LARGE SCALE GENOMIC DNA]</scope>
    <source>
        <strain evidence="4 5">CGMCC 4.3519</strain>
    </source>
</reference>
<dbReference type="Gene3D" id="3.40.50.150">
    <property type="entry name" value="Vaccinia Virus protein VP39"/>
    <property type="match status" value="1"/>
</dbReference>
<evidence type="ECO:0000256" key="2">
    <source>
        <dbReference type="ARBA" id="ARBA00022679"/>
    </source>
</evidence>
<dbReference type="PANTHER" id="PTHR43861">
    <property type="entry name" value="TRANS-ACONITATE 2-METHYLTRANSFERASE-RELATED"/>
    <property type="match status" value="1"/>
</dbReference>
<accession>A0A1H9EMT8</accession>
<protein>
    <submittedName>
        <fullName evidence="4">Methyltransferase domain-containing protein</fullName>
    </submittedName>
</protein>
<keyword evidence="2 4" id="KW-0808">Transferase</keyword>